<gene>
    <name evidence="2" type="ORF">PUN28_000354</name>
</gene>
<keyword evidence="1" id="KW-0732">Signal</keyword>
<evidence type="ECO:0000313" key="3">
    <source>
        <dbReference type="Proteomes" id="UP001430953"/>
    </source>
</evidence>
<reference evidence="2 3" key="1">
    <citation type="submission" date="2023-03" db="EMBL/GenBank/DDBJ databases">
        <title>High recombination rates correlate with genetic variation in Cardiocondyla obscurior ants.</title>
        <authorList>
            <person name="Errbii M."/>
        </authorList>
    </citation>
    <scope>NUCLEOTIDE SEQUENCE [LARGE SCALE GENOMIC DNA]</scope>
    <source>
        <strain evidence="2">Alpha-2009</strain>
        <tissue evidence="2">Whole body</tissue>
    </source>
</reference>
<dbReference type="EMBL" id="JADYXP020000001">
    <property type="protein sequence ID" value="KAL0132540.1"/>
    <property type="molecule type" value="Genomic_DNA"/>
</dbReference>
<proteinExistence type="predicted"/>
<feature type="signal peptide" evidence="1">
    <location>
        <begin position="1"/>
        <end position="23"/>
    </location>
</feature>
<organism evidence="2 3">
    <name type="scientific">Cardiocondyla obscurior</name>
    <dbReference type="NCBI Taxonomy" id="286306"/>
    <lineage>
        <taxon>Eukaryota</taxon>
        <taxon>Metazoa</taxon>
        <taxon>Ecdysozoa</taxon>
        <taxon>Arthropoda</taxon>
        <taxon>Hexapoda</taxon>
        <taxon>Insecta</taxon>
        <taxon>Pterygota</taxon>
        <taxon>Neoptera</taxon>
        <taxon>Endopterygota</taxon>
        <taxon>Hymenoptera</taxon>
        <taxon>Apocrita</taxon>
        <taxon>Aculeata</taxon>
        <taxon>Formicoidea</taxon>
        <taxon>Formicidae</taxon>
        <taxon>Myrmicinae</taxon>
        <taxon>Cardiocondyla</taxon>
    </lineage>
</organism>
<evidence type="ECO:0000256" key="1">
    <source>
        <dbReference type="SAM" id="SignalP"/>
    </source>
</evidence>
<name>A0AAW2GYZ7_9HYME</name>
<feature type="chain" id="PRO_5043498010" evidence="1">
    <location>
        <begin position="24"/>
        <end position="139"/>
    </location>
</feature>
<comment type="caution">
    <text evidence="2">The sequence shown here is derived from an EMBL/GenBank/DDBJ whole genome shotgun (WGS) entry which is preliminary data.</text>
</comment>
<keyword evidence="3" id="KW-1185">Reference proteome</keyword>
<evidence type="ECO:0000313" key="2">
    <source>
        <dbReference type="EMBL" id="KAL0132540.1"/>
    </source>
</evidence>
<protein>
    <submittedName>
        <fullName evidence="2">Uncharacterized protein</fullName>
    </submittedName>
</protein>
<sequence length="139" mass="15920">MARKDMRLPYWITASLLLWPLSPFSPSPQDTRARDATFALKTRIIYLRIRQWNPSQLRGTVKVGRLMPDGAGWNATLEKSCSRVSRLLIHGGNKHAVRYIMHSRQRTVPRRFSNVGFQASVRSAKVPGGVEDFGWEKKK</sequence>
<dbReference type="AlphaFoldDB" id="A0AAW2GYZ7"/>
<dbReference type="Proteomes" id="UP001430953">
    <property type="component" value="Unassembled WGS sequence"/>
</dbReference>
<accession>A0AAW2GYZ7</accession>